<dbReference type="CDD" id="cd16913">
    <property type="entry name" value="YkuD_like"/>
    <property type="match status" value="1"/>
</dbReference>
<gene>
    <name evidence="2" type="ORF">AU14_03030</name>
</gene>
<protein>
    <recommendedName>
        <fullName evidence="4">YkuD domain-containing protein</fullName>
    </recommendedName>
</protein>
<keyword evidence="1" id="KW-0732">Signal</keyword>
<evidence type="ECO:0000313" key="3">
    <source>
        <dbReference type="Proteomes" id="UP000061489"/>
    </source>
</evidence>
<dbReference type="InterPro" id="IPR032676">
    <property type="entry name" value="YkuD_2"/>
</dbReference>
<dbReference type="OrthoDB" id="9815195at2"/>
<accession>W5YG58</accession>
<name>W5YG58_9GAMM</name>
<feature type="chain" id="PRO_5004874694" description="YkuD domain-containing protein" evidence="1">
    <location>
        <begin position="27"/>
        <end position="240"/>
    </location>
</feature>
<dbReference type="PANTHER" id="PTHR38477:SF1">
    <property type="entry name" value="MUREIN L,D-TRANSPEPTIDASE CATALYTIC DOMAIN FAMILY PROTEIN"/>
    <property type="match status" value="1"/>
</dbReference>
<dbReference type="EMBL" id="CP007151">
    <property type="protein sequence ID" value="AHI27975.1"/>
    <property type="molecule type" value="Genomic_DNA"/>
</dbReference>
<proteinExistence type="predicted"/>
<dbReference type="HOGENOM" id="CLU_080995_0_0_6"/>
<dbReference type="Proteomes" id="UP000061489">
    <property type="component" value="Chromosome"/>
</dbReference>
<feature type="signal peptide" evidence="1">
    <location>
        <begin position="1"/>
        <end position="26"/>
    </location>
</feature>
<evidence type="ECO:0000313" key="2">
    <source>
        <dbReference type="EMBL" id="AHI27975.1"/>
    </source>
</evidence>
<organism evidence="2 3">
    <name type="scientific">Marinobacter similis</name>
    <dbReference type="NCBI Taxonomy" id="1420916"/>
    <lineage>
        <taxon>Bacteria</taxon>
        <taxon>Pseudomonadati</taxon>
        <taxon>Pseudomonadota</taxon>
        <taxon>Gammaproteobacteria</taxon>
        <taxon>Pseudomonadales</taxon>
        <taxon>Marinobacteraceae</taxon>
        <taxon>Marinobacter</taxon>
    </lineage>
</organism>
<evidence type="ECO:0008006" key="4">
    <source>
        <dbReference type="Google" id="ProtNLM"/>
    </source>
</evidence>
<dbReference type="KEGG" id="msx:AU14_03030"/>
<evidence type="ECO:0000256" key="1">
    <source>
        <dbReference type="SAM" id="SignalP"/>
    </source>
</evidence>
<dbReference type="STRING" id="1420916.AU14_03030"/>
<sequence length="240" mass="26329">MFTSVRFLRSGLLLAVSMVISSFSQGASLDDELLHRMSRAAPELDPLVLESAFNASRCAVFSGVEMPQRLAVIDFSLPSSRERLWIFDLEQGGLVLRDLVAHGKNSGNFESTAFSNVEGSYQSSIGLFRGSESYYGKHGYSLRLDGLEPGINDHARRRAIVIHGADYVNESWVNKYGRIGRSHGCPAVDNQVIERVVDNLKGGQLVFKFYPDQDWLHSSNYLNCGGGAVAVNEAGHGEQG</sequence>
<dbReference type="InterPro" id="IPR005490">
    <property type="entry name" value="LD_TPept_cat_dom"/>
</dbReference>
<dbReference type="GO" id="GO:0016740">
    <property type="term" value="F:transferase activity"/>
    <property type="evidence" value="ECO:0007669"/>
    <property type="project" value="InterPro"/>
</dbReference>
<dbReference type="PANTHER" id="PTHR38477">
    <property type="entry name" value="HYPOTHETICAL EXPORTED PROTEIN"/>
    <property type="match status" value="1"/>
</dbReference>
<reference evidence="2 3" key="1">
    <citation type="journal article" date="2014" name="Genome Announc.">
        <title>Draft Genome Sequences of Marinobacter similis A3d10T and Marinobacter salarius R9SW1T.</title>
        <authorList>
            <person name="Ivanova E.P."/>
            <person name="Ng H.J."/>
            <person name="Webb H.K."/>
            <person name="Feng G."/>
            <person name="Oshima K."/>
            <person name="Hattori M."/>
            <person name="Ohkuma M."/>
            <person name="Sergeev A.F."/>
            <person name="Mikhailov V.V."/>
            <person name="Crawford R.J."/>
            <person name="Sawabe T."/>
        </authorList>
    </citation>
    <scope>NUCLEOTIDE SEQUENCE [LARGE SCALE GENOMIC DNA]</scope>
    <source>
        <strain evidence="2 3">A3d10</strain>
    </source>
</reference>
<dbReference type="AlphaFoldDB" id="W5YG58"/>
<keyword evidence="3" id="KW-1185">Reference proteome</keyword>
<dbReference type="Pfam" id="PF13645">
    <property type="entry name" value="YkuD_2"/>
    <property type="match status" value="1"/>
</dbReference>